<dbReference type="AlphaFoldDB" id="A0A151NXQ9"/>
<reference evidence="1 2" key="1">
    <citation type="journal article" date="2012" name="Genome Biol.">
        <title>Sequencing three crocodilian genomes to illuminate the evolution of archosaurs and amniotes.</title>
        <authorList>
            <person name="St John J.A."/>
            <person name="Braun E.L."/>
            <person name="Isberg S.R."/>
            <person name="Miles L.G."/>
            <person name="Chong A.Y."/>
            <person name="Gongora J."/>
            <person name="Dalzell P."/>
            <person name="Moran C."/>
            <person name="Bed'hom B."/>
            <person name="Abzhanov A."/>
            <person name="Burgess S.C."/>
            <person name="Cooksey A.M."/>
            <person name="Castoe T.A."/>
            <person name="Crawford N.G."/>
            <person name="Densmore L.D."/>
            <person name="Drew J.C."/>
            <person name="Edwards S.V."/>
            <person name="Faircloth B.C."/>
            <person name="Fujita M.K."/>
            <person name="Greenwold M.J."/>
            <person name="Hoffmann F.G."/>
            <person name="Howard J.M."/>
            <person name="Iguchi T."/>
            <person name="Janes D.E."/>
            <person name="Khan S.Y."/>
            <person name="Kohno S."/>
            <person name="de Koning A.J."/>
            <person name="Lance S.L."/>
            <person name="McCarthy F.M."/>
            <person name="McCormack J.E."/>
            <person name="Merchant M.E."/>
            <person name="Peterson D.G."/>
            <person name="Pollock D.D."/>
            <person name="Pourmand N."/>
            <person name="Raney B.J."/>
            <person name="Roessler K.A."/>
            <person name="Sanford J.R."/>
            <person name="Sawyer R.H."/>
            <person name="Schmidt C.J."/>
            <person name="Triplett E.W."/>
            <person name="Tuberville T.D."/>
            <person name="Venegas-Anaya M."/>
            <person name="Howard J.T."/>
            <person name="Jarvis E.D."/>
            <person name="Guillette L.J.Jr."/>
            <person name="Glenn T.C."/>
            <person name="Green R.E."/>
            <person name="Ray D.A."/>
        </authorList>
    </citation>
    <scope>NUCLEOTIDE SEQUENCE [LARGE SCALE GENOMIC DNA]</scope>
    <source>
        <strain evidence="1">KSC_2009_1</strain>
    </source>
</reference>
<name>A0A151NXQ9_ALLMI</name>
<keyword evidence="2" id="KW-1185">Reference proteome</keyword>
<evidence type="ECO:0000313" key="2">
    <source>
        <dbReference type="Proteomes" id="UP000050525"/>
    </source>
</evidence>
<protein>
    <submittedName>
        <fullName evidence="1">Uncharacterized protein</fullName>
    </submittedName>
</protein>
<dbReference type="EMBL" id="AKHW03001657">
    <property type="protein sequence ID" value="KYO41215.1"/>
    <property type="molecule type" value="Genomic_DNA"/>
</dbReference>
<organism evidence="1 2">
    <name type="scientific">Alligator mississippiensis</name>
    <name type="common">American alligator</name>
    <dbReference type="NCBI Taxonomy" id="8496"/>
    <lineage>
        <taxon>Eukaryota</taxon>
        <taxon>Metazoa</taxon>
        <taxon>Chordata</taxon>
        <taxon>Craniata</taxon>
        <taxon>Vertebrata</taxon>
        <taxon>Euteleostomi</taxon>
        <taxon>Archelosauria</taxon>
        <taxon>Archosauria</taxon>
        <taxon>Crocodylia</taxon>
        <taxon>Alligatoridae</taxon>
        <taxon>Alligatorinae</taxon>
        <taxon>Alligator</taxon>
    </lineage>
</organism>
<proteinExistence type="predicted"/>
<evidence type="ECO:0000313" key="1">
    <source>
        <dbReference type="EMBL" id="KYO41215.1"/>
    </source>
</evidence>
<dbReference type="Proteomes" id="UP000050525">
    <property type="component" value="Unassembled WGS sequence"/>
</dbReference>
<gene>
    <name evidence="1" type="ORF">Y1Q_0011056</name>
</gene>
<comment type="caution">
    <text evidence="1">The sequence shown here is derived from an EMBL/GenBank/DDBJ whole genome shotgun (WGS) entry which is preliminary data.</text>
</comment>
<sequence>MVSTVVMLPSTSPHKKRHFVLFGLPYGKRLWWLLLNRKVLQTLQCRSLHGKKRLRFMNSAQTDLRKATQLCYKENLNFSI</sequence>
<accession>A0A151NXQ9</accession>